<evidence type="ECO:0000313" key="3">
    <source>
        <dbReference type="Proteomes" id="UP000036867"/>
    </source>
</evidence>
<reference evidence="3" key="1">
    <citation type="submission" date="2015-08" db="EMBL/GenBank/DDBJ databases">
        <title>Fjat-10028 dsm 16317.</title>
        <authorList>
            <person name="Liu B."/>
            <person name="Wang J."/>
            <person name="Zhu Y."/>
            <person name="Liu G."/>
            <person name="Chen Q."/>
            <person name="Chen Z."/>
            <person name="Lan J."/>
            <person name="Che J."/>
            <person name="Ge C."/>
            <person name="Shi H."/>
            <person name="Pan Z."/>
            <person name="Liu X."/>
        </authorList>
    </citation>
    <scope>NUCLEOTIDE SEQUENCE [LARGE SCALE GENOMIC DNA]</scope>
    <source>
        <strain evidence="3">DSM 16317</strain>
    </source>
</reference>
<comment type="caution">
    <text evidence="2">The sequence shown here is derived from an EMBL/GenBank/DDBJ whole genome shotgun (WGS) entry which is preliminary data.</text>
</comment>
<dbReference type="Proteomes" id="UP000036867">
    <property type="component" value="Unassembled WGS sequence"/>
</dbReference>
<dbReference type="SUPFAM" id="SSF53474">
    <property type="entry name" value="alpha/beta-Hydrolases"/>
    <property type="match status" value="1"/>
</dbReference>
<dbReference type="EMBL" id="LILB01000008">
    <property type="protein sequence ID" value="KOO47978.1"/>
    <property type="molecule type" value="Genomic_DNA"/>
</dbReference>
<dbReference type="InterPro" id="IPR022742">
    <property type="entry name" value="Hydrolase_4"/>
</dbReference>
<dbReference type="PANTHER" id="PTHR43265:SF1">
    <property type="entry name" value="ESTERASE ESTD"/>
    <property type="match status" value="1"/>
</dbReference>
<name>A0A0M0LBF2_9BACL</name>
<feature type="domain" description="Serine aminopeptidase S33" evidence="1">
    <location>
        <begin position="183"/>
        <end position="261"/>
    </location>
</feature>
<organism evidence="2 3">
    <name type="scientific">Viridibacillus arvi</name>
    <dbReference type="NCBI Taxonomy" id="263475"/>
    <lineage>
        <taxon>Bacteria</taxon>
        <taxon>Bacillati</taxon>
        <taxon>Bacillota</taxon>
        <taxon>Bacilli</taxon>
        <taxon>Bacillales</taxon>
        <taxon>Caryophanaceae</taxon>
        <taxon>Viridibacillus</taxon>
    </lineage>
</organism>
<gene>
    <name evidence="2" type="ORF">AMD00_20460</name>
</gene>
<evidence type="ECO:0000313" key="2">
    <source>
        <dbReference type="EMBL" id="KOO47978.1"/>
    </source>
</evidence>
<proteinExistence type="predicted"/>
<dbReference type="RefSeq" id="WP_053418852.1">
    <property type="nucleotide sequence ID" value="NZ_LILB01000008.1"/>
</dbReference>
<accession>A0A0M0LBF2</accession>
<dbReference type="STRING" id="263475.AMD00_20460"/>
<sequence>MKKYVIWLCVLVFLVACSKEESPEVKKGVNDDMLGQWQGNIDLPQSPLEIVLSLKEKSGTLSVPAQGVKDYPFKEVSYDGNKVVITIDLQGSNIVIDGKLQGNLITGTFKQNGNTLPIKLTPYKEEKASYESINIPVNGGNLKAALQHPEKEGSYPLAIIIAGSGPTDKDGNTIGAGKNNSLKMLAEDLANQGIASIRYDKRGIGDNAPLTTKEEDLSIEKYVEDVNQVIKYAISENKFKSIHIIGHSEGSLIGMLAAQNSNIASFTSIAGAGRPADEILLEQLEGKLTSDLTKESTEILASLKEGKPVATISTELQSLFRPSVQPYLMSWLKYDPAKSIQKVTAPVLIIQGAHDIQVPVSDAKILKANNEEAKLMIVSKMNHILKDAPEEIQGNMATYSDPTLPLSKELVEAIKEFINE</sequence>
<dbReference type="Pfam" id="PF12146">
    <property type="entry name" value="Hydrolase_4"/>
    <property type="match status" value="1"/>
</dbReference>
<keyword evidence="3" id="KW-1185">Reference proteome</keyword>
<dbReference type="PATRIC" id="fig|263475.3.peg.2938"/>
<dbReference type="PROSITE" id="PS51257">
    <property type="entry name" value="PROKAR_LIPOPROTEIN"/>
    <property type="match status" value="1"/>
</dbReference>
<dbReference type="InterPro" id="IPR029058">
    <property type="entry name" value="AB_hydrolase_fold"/>
</dbReference>
<dbReference type="AlphaFoldDB" id="A0A0M0LBF2"/>
<protein>
    <submittedName>
        <fullName evidence="2">Alpha/beta hydrolase</fullName>
    </submittedName>
</protein>
<evidence type="ECO:0000259" key="1">
    <source>
        <dbReference type="Pfam" id="PF12146"/>
    </source>
</evidence>
<dbReference type="OrthoDB" id="9809549at2"/>
<keyword evidence="2" id="KW-0378">Hydrolase</keyword>
<dbReference type="Gene3D" id="3.40.50.1820">
    <property type="entry name" value="alpha/beta hydrolase"/>
    <property type="match status" value="1"/>
</dbReference>
<dbReference type="GeneID" id="301138474"/>
<dbReference type="GO" id="GO:0052689">
    <property type="term" value="F:carboxylic ester hydrolase activity"/>
    <property type="evidence" value="ECO:0007669"/>
    <property type="project" value="TreeGrafter"/>
</dbReference>
<dbReference type="InterPro" id="IPR053145">
    <property type="entry name" value="AB_hydrolase_Est10"/>
</dbReference>
<dbReference type="PANTHER" id="PTHR43265">
    <property type="entry name" value="ESTERASE ESTD"/>
    <property type="match status" value="1"/>
</dbReference>